<evidence type="ECO:0000313" key="4">
    <source>
        <dbReference type="Proteomes" id="UP000799324"/>
    </source>
</evidence>
<dbReference type="PANTHER" id="PTHR12149:SF8">
    <property type="entry name" value="PROTEIN-RIBULOSAMINE 3-KINASE"/>
    <property type="match status" value="1"/>
</dbReference>
<dbReference type="InterPro" id="IPR011009">
    <property type="entry name" value="Kinase-like_dom_sf"/>
</dbReference>
<dbReference type="PANTHER" id="PTHR12149">
    <property type="entry name" value="FRUCTOSAMINE 3 KINASE-RELATED PROTEIN"/>
    <property type="match status" value="1"/>
</dbReference>
<evidence type="ECO:0000256" key="1">
    <source>
        <dbReference type="ARBA" id="ARBA00011961"/>
    </source>
</evidence>
<keyword evidence="4" id="KW-1185">Reference proteome</keyword>
<dbReference type="Proteomes" id="UP000799324">
    <property type="component" value="Unassembled WGS sequence"/>
</dbReference>
<dbReference type="InterPro" id="IPR016477">
    <property type="entry name" value="Fructo-/Ketosamine-3-kinase"/>
</dbReference>
<protein>
    <recommendedName>
        <fullName evidence="1">protein-ribulosamine 3-kinase</fullName>
        <ecNumber evidence="1">2.7.1.172</ecNumber>
    </recommendedName>
</protein>
<gene>
    <name evidence="3" type="ORF">K491DRAFT_607907</name>
</gene>
<dbReference type="Gene3D" id="3.90.1200.10">
    <property type="match status" value="1"/>
</dbReference>
<keyword evidence="3" id="KW-0808">Transferase</keyword>
<reference evidence="3" key="1">
    <citation type="journal article" date="2020" name="Stud. Mycol.">
        <title>101 Dothideomycetes genomes: a test case for predicting lifestyles and emergence of pathogens.</title>
        <authorList>
            <person name="Haridas S."/>
            <person name="Albert R."/>
            <person name="Binder M."/>
            <person name="Bloem J."/>
            <person name="Labutti K."/>
            <person name="Salamov A."/>
            <person name="Andreopoulos B."/>
            <person name="Baker S."/>
            <person name="Barry K."/>
            <person name="Bills G."/>
            <person name="Bluhm B."/>
            <person name="Cannon C."/>
            <person name="Castanera R."/>
            <person name="Culley D."/>
            <person name="Daum C."/>
            <person name="Ezra D."/>
            <person name="Gonzalez J."/>
            <person name="Henrissat B."/>
            <person name="Kuo A."/>
            <person name="Liang C."/>
            <person name="Lipzen A."/>
            <person name="Lutzoni F."/>
            <person name="Magnuson J."/>
            <person name="Mondo S."/>
            <person name="Nolan M."/>
            <person name="Ohm R."/>
            <person name="Pangilinan J."/>
            <person name="Park H.-J."/>
            <person name="Ramirez L."/>
            <person name="Alfaro M."/>
            <person name="Sun H."/>
            <person name="Tritt A."/>
            <person name="Yoshinaga Y."/>
            <person name="Zwiers L.-H."/>
            <person name="Turgeon B."/>
            <person name="Goodwin S."/>
            <person name="Spatafora J."/>
            <person name="Crous P."/>
            <person name="Grigoriev I."/>
        </authorList>
    </citation>
    <scope>NUCLEOTIDE SEQUENCE</scope>
    <source>
        <strain evidence="3">CBS 122681</strain>
    </source>
</reference>
<organism evidence="3 4">
    <name type="scientific">Lophiostoma macrostomum CBS 122681</name>
    <dbReference type="NCBI Taxonomy" id="1314788"/>
    <lineage>
        <taxon>Eukaryota</taxon>
        <taxon>Fungi</taxon>
        <taxon>Dikarya</taxon>
        <taxon>Ascomycota</taxon>
        <taxon>Pezizomycotina</taxon>
        <taxon>Dothideomycetes</taxon>
        <taxon>Pleosporomycetidae</taxon>
        <taxon>Pleosporales</taxon>
        <taxon>Lophiostomataceae</taxon>
        <taxon>Lophiostoma</taxon>
    </lineage>
</organism>
<dbReference type="Pfam" id="PF03881">
    <property type="entry name" value="Fructosamin_kin"/>
    <property type="match status" value="1"/>
</dbReference>
<dbReference type="EC" id="2.7.1.172" evidence="1"/>
<dbReference type="SUPFAM" id="SSF56112">
    <property type="entry name" value="Protein kinase-like (PK-like)"/>
    <property type="match status" value="1"/>
</dbReference>
<name>A0A6A6SWF1_9PLEO</name>
<dbReference type="OrthoDB" id="5772781at2759"/>
<evidence type="ECO:0000256" key="2">
    <source>
        <dbReference type="ARBA" id="ARBA00048655"/>
    </source>
</evidence>
<accession>A0A6A6SWF1</accession>
<dbReference type="GO" id="GO:0016301">
    <property type="term" value="F:kinase activity"/>
    <property type="evidence" value="ECO:0007669"/>
    <property type="project" value="UniProtKB-KW"/>
</dbReference>
<dbReference type="EMBL" id="MU004440">
    <property type="protein sequence ID" value="KAF2650913.1"/>
    <property type="molecule type" value="Genomic_DNA"/>
</dbReference>
<sequence>MIFQHTELPAAFPVPSSIFLENVTHETSLWGTTAKILVQLPTGNTECYFLKVVSLGEIGRSMCEGEYESLKAICEIAPRFAPRPYAWGKFELGEPGTYFLLTQFREIADQPATPVELAAALADMHQRSVSPTGKFGFYIRTCHAQIDQAIDTWEDSWCTLFGRHLAHIVDLAKPILRWPEFDVICKLTLENVVPRLLLPLQSEGRTIRPCLIHGDCWDGNTAIDARTGDAFVFDACSFYGHNEYGTGNWRAPRHKLSEKAYIEEYKKRFPPSEPIEEWDARNRLYSLPYNIGNAMYIPGSDQRQVVFDDMMVLCEMFCPQEYVQCRFL</sequence>
<evidence type="ECO:0000313" key="3">
    <source>
        <dbReference type="EMBL" id="KAF2650913.1"/>
    </source>
</evidence>
<comment type="catalytic activity">
    <reaction evidence="2">
        <text>N(6)-D-ribulosyl-L-lysyl-[protein] + ATP = N(6)-(3-O-phospho-D-ribulosyl)-L-lysyl-[protein] + ADP + H(+)</text>
        <dbReference type="Rhea" id="RHEA:48432"/>
        <dbReference type="Rhea" id="RHEA-COMP:12103"/>
        <dbReference type="Rhea" id="RHEA-COMP:12104"/>
        <dbReference type="ChEBI" id="CHEBI:15378"/>
        <dbReference type="ChEBI" id="CHEBI:30616"/>
        <dbReference type="ChEBI" id="CHEBI:90418"/>
        <dbReference type="ChEBI" id="CHEBI:90420"/>
        <dbReference type="ChEBI" id="CHEBI:456216"/>
        <dbReference type="EC" id="2.7.1.172"/>
    </reaction>
    <physiologicalReaction direction="left-to-right" evidence="2">
        <dbReference type="Rhea" id="RHEA:48433"/>
    </physiologicalReaction>
</comment>
<dbReference type="GO" id="GO:0102193">
    <property type="term" value="F:protein-ribulosamine 3-kinase activity"/>
    <property type="evidence" value="ECO:0007669"/>
    <property type="project" value="UniProtKB-EC"/>
</dbReference>
<proteinExistence type="predicted"/>
<dbReference type="AlphaFoldDB" id="A0A6A6SWF1"/>
<keyword evidence="3" id="KW-0418">Kinase</keyword>